<dbReference type="EMBL" id="JARYMX010000001">
    <property type="protein sequence ID" value="KAJ9564785.1"/>
    <property type="molecule type" value="Genomic_DNA"/>
</dbReference>
<keyword evidence="2" id="KW-1185">Reference proteome</keyword>
<evidence type="ECO:0000313" key="2">
    <source>
        <dbReference type="Proteomes" id="UP001172457"/>
    </source>
</evidence>
<dbReference type="PANTHER" id="PTHR31973:SF190">
    <property type="entry name" value="MULE TRANSPOSASE DOMAIN-CONTAINING PROTEIN"/>
    <property type="match status" value="1"/>
</dbReference>
<dbReference type="Proteomes" id="UP001172457">
    <property type="component" value="Chromosome 1"/>
</dbReference>
<gene>
    <name evidence="1" type="ORF">OSB04_000751</name>
</gene>
<sequence length="294" mass="34544">MWRIRGVYEDFDLLDVYKHYPNPFTLKIHHGGLFTKRPRRQYTQARKYKKQGSTSCKKRLLLEWTGIEEYRPEVDEPFIDKEDEPVKEACLGKGPIVEDDSKDSNYMEEEMVEVGVNMTNFSSIIDWDIEWLGIQMTELEGPRKEKLREVRNEHQDIKGIIPVIANVFPSAEYRRTHDWLNEIPPHTWSRSNFIGRAHSDVVLNNMREVFNRQLIDGRDKPIIMCLEYIREYLMKRIVNVKKVIEKSEGILTPTSTKLMDEVESQASGYTVLWSEGLKYQVNGHTAGTMCCKFY</sequence>
<comment type="caution">
    <text evidence="1">The sequence shown here is derived from an EMBL/GenBank/DDBJ whole genome shotgun (WGS) entry which is preliminary data.</text>
</comment>
<proteinExistence type="predicted"/>
<accession>A0AA38WS98</accession>
<dbReference type="AlphaFoldDB" id="A0AA38WS98"/>
<organism evidence="1 2">
    <name type="scientific">Centaurea solstitialis</name>
    <name type="common">yellow star-thistle</name>
    <dbReference type="NCBI Taxonomy" id="347529"/>
    <lineage>
        <taxon>Eukaryota</taxon>
        <taxon>Viridiplantae</taxon>
        <taxon>Streptophyta</taxon>
        <taxon>Embryophyta</taxon>
        <taxon>Tracheophyta</taxon>
        <taxon>Spermatophyta</taxon>
        <taxon>Magnoliopsida</taxon>
        <taxon>eudicotyledons</taxon>
        <taxon>Gunneridae</taxon>
        <taxon>Pentapetalae</taxon>
        <taxon>asterids</taxon>
        <taxon>campanulids</taxon>
        <taxon>Asterales</taxon>
        <taxon>Asteraceae</taxon>
        <taxon>Carduoideae</taxon>
        <taxon>Cardueae</taxon>
        <taxon>Centaureinae</taxon>
        <taxon>Centaurea</taxon>
    </lineage>
</organism>
<reference evidence="1" key="1">
    <citation type="submission" date="2023-03" db="EMBL/GenBank/DDBJ databases">
        <title>Chromosome-scale reference genome and RAD-based genetic map of yellow starthistle (Centaurea solstitialis) reveal putative structural variation and QTLs associated with invader traits.</title>
        <authorList>
            <person name="Reatini B."/>
            <person name="Cang F.A."/>
            <person name="Jiang Q."/>
            <person name="Mckibben M.T.W."/>
            <person name="Barker M.S."/>
            <person name="Rieseberg L.H."/>
            <person name="Dlugosch K.M."/>
        </authorList>
    </citation>
    <scope>NUCLEOTIDE SEQUENCE</scope>
    <source>
        <strain evidence="1">CAN-66</strain>
        <tissue evidence="1">Leaf</tissue>
    </source>
</reference>
<protein>
    <submittedName>
        <fullName evidence="1">Uncharacterized protein</fullName>
    </submittedName>
</protein>
<evidence type="ECO:0000313" key="1">
    <source>
        <dbReference type="EMBL" id="KAJ9564785.1"/>
    </source>
</evidence>
<name>A0AA38WS98_9ASTR</name>
<dbReference type="PANTHER" id="PTHR31973">
    <property type="entry name" value="POLYPROTEIN, PUTATIVE-RELATED"/>
    <property type="match status" value="1"/>
</dbReference>